<feature type="transmembrane region" description="Helical" evidence="5">
    <location>
        <begin position="21"/>
        <end position="46"/>
    </location>
</feature>
<accession>A0A7X1NJB0</accession>
<keyword evidence="8" id="KW-1185">Reference proteome</keyword>
<evidence type="ECO:0000313" key="8">
    <source>
        <dbReference type="Proteomes" id="UP000484381"/>
    </source>
</evidence>
<organism evidence="7 8">
    <name type="scientific">Paraburkholderia franconis</name>
    <dbReference type="NCBI Taxonomy" id="2654983"/>
    <lineage>
        <taxon>Bacteria</taxon>
        <taxon>Pseudomonadati</taxon>
        <taxon>Pseudomonadota</taxon>
        <taxon>Betaproteobacteria</taxon>
        <taxon>Burkholderiales</taxon>
        <taxon>Burkholderiaceae</taxon>
        <taxon>Paraburkholderia</taxon>
    </lineage>
</organism>
<feature type="domain" description="DUF1232" evidence="6">
    <location>
        <begin position="34"/>
        <end position="69"/>
    </location>
</feature>
<keyword evidence="3 5" id="KW-1133">Transmembrane helix</keyword>
<evidence type="ECO:0000256" key="5">
    <source>
        <dbReference type="SAM" id="Phobius"/>
    </source>
</evidence>
<proteinExistence type="predicted"/>
<evidence type="ECO:0000256" key="3">
    <source>
        <dbReference type="ARBA" id="ARBA00022989"/>
    </source>
</evidence>
<dbReference type="EMBL" id="WHNP01000068">
    <property type="protein sequence ID" value="MPW22501.1"/>
    <property type="molecule type" value="Genomic_DNA"/>
</dbReference>
<dbReference type="RefSeq" id="WP_152767140.1">
    <property type="nucleotide sequence ID" value="NZ_WHNP01000068.1"/>
</dbReference>
<evidence type="ECO:0000259" key="6">
    <source>
        <dbReference type="Pfam" id="PF06803"/>
    </source>
</evidence>
<gene>
    <name evidence="7" type="ORF">GCT13_38210</name>
</gene>
<name>A0A7X1NJB0_9BURK</name>
<dbReference type="InterPro" id="IPR010652">
    <property type="entry name" value="DUF1232"/>
</dbReference>
<sequence length="128" mass="14347">MSIFETIRNWARRIKRDSLTLWFAYRSPGTPAPVKLLCIFVVAYALSPIDLIPDFIPVFGYVDDALLLPGLIWLTIRLLPKEVVDDSRARADGWMAEQGTRPKSYAGAALILALWLAIAYAVWALLKG</sequence>
<keyword evidence="2 5" id="KW-0812">Transmembrane</keyword>
<evidence type="ECO:0000256" key="2">
    <source>
        <dbReference type="ARBA" id="ARBA00022692"/>
    </source>
</evidence>
<dbReference type="Proteomes" id="UP000484381">
    <property type="component" value="Unassembled WGS sequence"/>
</dbReference>
<dbReference type="AlphaFoldDB" id="A0A7X1NJB0"/>
<reference evidence="7 8" key="1">
    <citation type="submission" date="2019-10" db="EMBL/GenBank/DDBJ databases">
        <title>Paraburkholderia sp. isolated from nodules of Mimosa pudica from Brazilian Atlantic Forest soils.</title>
        <authorList>
            <person name="Paulitsch F."/>
            <person name="Hungria M."/>
            <person name="Dall'Agnol R."/>
        </authorList>
    </citation>
    <scope>NUCLEOTIDE SEQUENCE [LARGE SCALE GENOMIC DNA]</scope>
    <source>
        <strain evidence="7 8">CNPSo 3157</strain>
    </source>
</reference>
<dbReference type="Pfam" id="PF06803">
    <property type="entry name" value="DUF1232"/>
    <property type="match status" value="1"/>
</dbReference>
<evidence type="ECO:0000313" key="7">
    <source>
        <dbReference type="EMBL" id="MPW22501.1"/>
    </source>
</evidence>
<feature type="transmembrane region" description="Helical" evidence="5">
    <location>
        <begin position="58"/>
        <end position="80"/>
    </location>
</feature>
<comment type="subcellular location">
    <subcellularLocation>
        <location evidence="1">Endomembrane system</location>
        <topology evidence="1">Multi-pass membrane protein</topology>
    </subcellularLocation>
</comment>
<feature type="transmembrane region" description="Helical" evidence="5">
    <location>
        <begin position="105"/>
        <end position="126"/>
    </location>
</feature>
<dbReference type="GO" id="GO:0012505">
    <property type="term" value="C:endomembrane system"/>
    <property type="evidence" value="ECO:0007669"/>
    <property type="project" value="UniProtKB-SubCell"/>
</dbReference>
<comment type="caution">
    <text evidence="7">The sequence shown here is derived from an EMBL/GenBank/DDBJ whole genome shotgun (WGS) entry which is preliminary data.</text>
</comment>
<protein>
    <submittedName>
        <fullName evidence="7">DUF1232 domain-containing protein</fullName>
    </submittedName>
</protein>
<evidence type="ECO:0000256" key="1">
    <source>
        <dbReference type="ARBA" id="ARBA00004127"/>
    </source>
</evidence>
<keyword evidence="4 5" id="KW-0472">Membrane</keyword>
<evidence type="ECO:0000256" key="4">
    <source>
        <dbReference type="ARBA" id="ARBA00023136"/>
    </source>
</evidence>